<organism evidence="1 2">
    <name type="scientific">Leptosphaeria maculans (strain JN3 / isolate v23.1.3 / race Av1-4-5-6-7-8)</name>
    <name type="common">Blackleg fungus</name>
    <name type="synonym">Phoma lingam</name>
    <dbReference type="NCBI Taxonomy" id="985895"/>
    <lineage>
        <taxon>Eukaryota</taxon>
        <taxon>Fungi</taxon>
        <taxon>Dikarya</taxon>
        <taxon>Ascomycota</taxon>
        <taxon>Pezizomycotina</taxon>
        <taxon>Dothideomycetes</taxon>
        <taxon>Pleosporomycetidae</taxon>
        <taxon>Pleosporales</taxon>
        <taxon>Pleosporineae</taxon>
        <taxon>Leptosphaeriaceae</taxon>
        <taxon>Plenodomus</taxon>
        <taxon>Plenodomus lingam/Leptosphaeria maculans species complex</taxon>
    </lineage>
</organism>
<dbReference type="InParanoid" id="E5AEU6"/>
<dbReference type="VEuPathDB" id="FungiDB:LEMA_P005220.1"/>
<gene>
    <name evidence="1" type="ORF">LEMA_P005220.1</name>
</gene>
<evidence type="ECO:0000313" key="2">
    <source>
        <dbReference type="Proteomes" id="UP000002668"/>
    </source>
</evidence>
<accession>E5AEU6</accession>
<dbReference type="HOGENOM" id="CLU_3191483_0_0_1"/>
<protein>
    <submittedName>
        <fullName evidence="1">Predicted protein</fullName>
    </submittedName>
</protein>
<reference evidence="2" key="1">
    <citation type="journal article" date="2011" name="Nat. Commun.">
        <title>Effector diversification within compartments of the Leptosphaeria maculans genome affected by Repeat-Induced Point mutations.</title>
        <authorList>
            <person name="Rouxel T."/>
            <person name="Grandaubert J."/>
            <person name="Hane J.K."/>
            <person name="Hoede C."/>
            <person name="van de Wouw A.P."/>
            <person name="Couloux A."/>
            <person name="Dominguez V."/>
            <person name="Anthouard V."/>
            <person name="Bally P."/>
            <person name="Bourras S."/>
            <person name="Cozijnsen A.J."/>
            <person name="Ciuffetti L.M."/>
            <person name="Degrave A."/>
            <person name="Dilmaghani A."/>
            <person name="Duret L."/>
            <person name="Fudal I."/>
            <person name="Goodwin S.B."/>
            <person name="Gout L."/>
            <person name="Glaser N."/>
            <person name="Linglin J."/>
            <person name="Kema G.H.J."/>
            <person name="Lapalu N."/>
            <person name="Lawrence C.B."/>
            <person name="May K."/>
            <person name="Meyer M."/>
            <person name="Ollivier B."/>
            <person name="Poulain J."/>
            <person name="Schoch C.L."/>
            <person name="Simon A."/>
            <person name="Spatafora J.W."/>
            <person name="Stachowiak A."/>
            <person name="Turgeon B.G."/>
            <person name="Tyler B.M."/>
            <person name="Vincent D."/>
            <person name="Weissenbach J."/>
            <person name="Amselem J."/>
            <person name="Quesneville H."/>
            <person name="Oliver R.P."/>
            <person name="Wincker P."/>
            <person name="Balesdent M.-H."/>
            <person name="Howlett B.J."/>
        </authorList>
    </citation>
    <scope>NUCLEOTIDE SEQUENCE [LARGE SCALE GENOMIC DNA]</scope>
    <source>
        <strain evidence="2">JN3 / isolate v23.1.3 / race Av1-4-5-6-7-8</strain>
    </source>
</reference>
<sequence length="46" mass="5151">MPSFSSYTIAISREVQRYERGGGKTAVNEWVRLGNGGWGSDWIMCP</sequence>
<dbReference type="EMBL" id="FP929139">
    <property type="protein sequence ID" value="CBY01735.1"/>
    <property type="molecule type" value="Genomic_DNA"/>
</dbReference>
<dbReference type="AlphaFoldDB" id="E5AEU6"/>
<keyword evidence="2" id="KW-1185">Reference proteome</keyword>
<dbReference type="Proteomes" id="UP000002668">
    <property type="component" value="Genome"/>
</dbReference>
<evidence type="ECO:0000313" key="1">
    <source>
        <dbReference type="EMBL" id="CBY01735.1"/>
    </source>
</evidence>
<proteinExistence type="predicted"/>
<name>E5AEU6_LEPMJ</name>